<dbReference type="InterPro" id="IPR018658">
    <property type="entry name" value="DUF2089"/>
</dbReference>
<evidence type="ECO:0000259" key="2">
    <source>
        <dbReference type="Pfam" id="PF22746"/>
    </source>
</evidence>
<dbReference type="EMBL" id="JBHMAF010000086">
    <property type="protein sequence ID" value="MFB9759677.1"/>
    <property type="molecule type" value="Genomic_DNA"/>
</dbReference>
<evidence type="ECO:0000259" key="1">
    <source>
        <dbReference type="Pfam" id="PF09862"/>
    </source>
</evidence>
<dbReference type="Proteomes" id="UP001589609">
    <property type="component" value="Unassembled WGS sequence"/>
</dbReference>
<feature type="domain" description="DUF2089" evidence="3">
    <location>
        <begin position="9"/>
        <end position="40"/>
    </location>
</feature>
<dbReference type="InterPro" id="IPR053957">
    <property type="entry name" value="DUF2089_Zn_ribbon"/>
</dbReference>
<evidence type="ECO:0000313" key="5">
    <source>
        <dbReference type="Proteomes" id="UP001589609"/>
    </source>
</evidence>
<comment type="caution">
    <text evidence="4">The sequence shown here is derived from an EMBL/GenBank/DDBJ whole genome shotgun (WGS) entry which is preliminary data.</text>
</comment>
<reference evidence="4 5" key="1">
    <citation type="submission" date="2024-09" db="EMBL/GenBank/DDBJ databases">
        <authorList>
            <person name="Sun Q."/>
            <person name="Mori K."/>
        </authorList>
    </citation>
    <scope>NUCLEOTIDE SEQUENCE [LARGE SCALE GENOMIC DNA]</scope>
    <source>
        <strain evidence="4 5">JCM 11201</strain>
    </source>
</reference>
<dbReference type="Pfam" id="PF22746">
    <property type="entry name" value="SHOCT-like_DUF2089-C"/>
    <property type="match status" value="1"/>
</dbReference>
<feature type="domain" description="DUF2089" evidence="1">
    <location>
        <begin position="42"/>
        <end position="87"/>
    </location>
</feature>
<feature type="domain" description="YvlB/LiaX N-terminal" evidence="2">
    <location>
        <begin position="99"/>
        <end position="121"/>
    </location>
</feature>
<protein>
    <submittedName>
        <fullName evidence="4">DUF2089 domain-containing protein</fullName>
    </submittedName>
</protein>
<evidence type="ECO:0000313" key="4">
    <source>
        <dbReference type="EMBL" id="MFB9759677.1"/>
    </source>
</evidence>
<gene>
    <name evidence="4" type="ORF">ACFFMS_14800</name>
</gene>
<accession>A0ABV5WGE4</accession>
<evidence type="ECO:0000259" key="3">
    <source>
        <dbReference type="Pfam" id="PF22747"/>
    </source>
</evidence>
<dbReference type="RefSeq" id="WP_379950026.1">
    <property type="nucleotide sequence ID" value="NZ_JAPCYI010000001.1"/>
</dbReference>
<keyword evidence="5" id="KW-1185">Reference proteome</keyword>
<name>A0ABV5WGE4_9BACI</name>
<sequence length="123" mass="13879">MAYSVLTNCPVCSNSLHITKLHCSRCHTTIENEFKLSKIASLSSEQLQFVETFLICRGNIKEVEKELGISYPTVRGKLNDIITALGYDTETVKKNQRDEKKIVSMLENGEITAEEAIRLLKSE</sequence>
<dbReference type="Pfam" id="PF09862">
    <property type="entry name" value="DUF2089"/>
    <property type="match status" value="1"/>
</dbReference>
<dbReference type="Pfam" id="PF22747">
    <property type="entry name" value="Zn_ribbon_DUF2089"/>
    <property type="match status" value="1"/>
</dbReference>
<organism evidence="4 5">
    <name type="scientific">Ectobacillus funiculus</name>
    <dbReference type="NCBI Taxonomy" id="137993"/>
    <lineage>
        <taxon>Bacteria</taxon>
        <taxon>Bacillati</taxon>
        <taxon>Bacillota</taxon>
        <taxon>Bacilli</taxon>
        <taxon>Bacillales</taxon>
        <taxon>Bacillaceae</taxon>
        <taxon>Ectobacillus</taxon>
    </lineage>
</organism>
<proteinExistence type="predicted"/>
<dbReference type="InterPro" id="IPR053959">
    <property type="entry name" value="YvlB/LiaX_N"/>
</dbReference>